<organism evidence="1">
    <name type="scientific">termite gut metagenome</name>
    <dbReference type="NCBI Taxonomy" id="433724"/>
    <lineage>
        <taxon>unclassified sequences</taxon>
        <taxon>metagenomes</taxon>
        <taxon>organismal metagenomes</taxon>
    </lineage>
</organism>
<protein>
    <submittedName>
        <fullName evidence="1">Uncharacterized protein</fullName>
    </submittedName>
</protein>
<evidence type="ECO:0000313" key="1">
    <source>
        <dbReference type="EMBL" id="KAA6321402.1"/>
    </source>
</evidence>
<name>A0A5J4QIR6_9ZZZZ</name>
<dbReference type="EMBL" id="SNRY01003323">
    <property type="protein sequence ID" value="KAA6321402.1"/>
    <property type="molecule type" value="Genomic_DNA"/>
</dbReference>
<reference evidence="1" key="1">
    <citation type="submission" date="2019-03" db="EMBL/GenBank/DDBJ databases">
        <title>Single cell metagenomics reveals metabolic interactions within the superorganism composed of flagellate Streblomastix strix and complex community of Bacteroidetes bacteria on its surface.</title>
        <authorList>
            <person name="Treitli S.C."/>
            <person name="Kolisko M."/>
            <person name="Husnik F."/>
            <person name="Keeling P."/>
            <person name="Hampl V."/>
        </authorList>
    </citation>
    <scope>NUCLEOTIDE SEQUENCE</scope>
    <source>
        <strain evidence="1">STM</strain>
    </source>
</reference>
<sequence length="77" mass="8483">MKFAISMSGNNNSPLSIFHFPLSIQFGRSPAGSGYPLQSFLFVPSQKEFSLLSLTRHADFAINSITTSSSCCRYTEI</sequence>
<proteinExistence type="predicted"/>
<comment type="caution">
    <text evidence="1">The sequence shown here is derived from an EMBL/GenBank/DDBJ whole genome shotgun (WGS) entry which is preliminary data.</text>
</comment>
<dbReference type="AlphaFoldDB" id="A0A5J4QIR6"/>
<accession>A0A5J4QIR6</accession>
<gene>
    <name evidence="1" type="ORF">EZS27_028943</name>
</gene>